<name>A0A6J6GVP6_9ZZZZ</name>
<keyword evidence="2" id="KW-0812">Transmembrane</keyword>
<feature type="region of interest" description="Disordered" evidence="1">
    <location>
        <begin position="1"/>
        <end position="22"/>
    </location>
</feature>
<accession>A0A6J6GVP6</accession>
<feature type="transmembrane region" description="Helical" evidence="2">
    <location>
        <begin position="49"/>
        <end position="77"/>
    </location>
</feature>
<dbReference type="EMBL" id="CAEZSN010000002">
    <property type="protein sequence ID" value="CAB4533208.1"/>
    <property type="molecule type" value="Genomic_DNA"/>
</dbReference>
<dbReference type="Pfam" id="PF11361">
    <property type="entry name" value="DUF3159"/>
    <property type="match status" value="1"/>
</dbReference>
<reference evidence="4" key="1">
    <citation type="submission" date="2020-05" db="EMBL/GenBank/DDBJ databases">
        <authorList>
            <person name="Chiriac C."/>
            <person name="Salcher M."/>
            <person name="Ghai R."/>
            <person name="Kavagutti S V."/>
        </authorList>
    </citation>
    <scope>NUCLEOTIDE SEQUENCE</scope>
</reference>
<gene>
    <name evidence="3" type="ORF">UFOPK1433_00032</name>
    <name evidence="4" type="ORF">UFOPK1843_00467</name>
</gene>
<feature type="transmembrane region" description="Helical" evidence="2">
    <location>
        <begin position="169"/>
        <end position="188"/>
    </location>
</feature>
<evidence type="ECO:0000256" key="2">
    <source>
        <dbReference type="SAM" id="Phobius"/>
    </source>
</evidence>
<sequence length="226" mass="24430">MTDLDPKTSAGKRLGVDTSGEAPTQNAKSILATLGGPIGILESLIPGTVYVTLFGFTLDVLLSAVSAASVAVVFAVIQIVRRRPLTQVFAGLIGLAISIYLPLRDGLNDTHAADYFVPGLLTNLAYLVALTISVLVRYPLLGVVLGLLSGKSQTWRKDKAIFRRYNWITIMWIGMFATRLAVQLPLYLAGQVPALGIAKLALGTPLYALVIWFTWLSARETFRPSK</sequence>
<keyword evidence="2" id="KW-0472">Membrane</keyword>
<dbReference type="EMBL" id="CAEZUR010000027">
    <property type="protein sequence ID" value="CAB4605377.1"/>
    <property type="molecule type" value="Genomic_DNA"/>
</dbReference>
<protein>
    <submittedName>
        <fullName evidence="4">Unannotated protein</fullName>
    </submittedName>
</protein>
<feature type="transmembrane region" description="Helical" evidence="2">
    <location>
        <begin position="84"/>
        <end position="103"/>
    </location>
</feature>
<dbReference type="PIRSF" id="PIRSF010219">
    <property type="entry name" value="UCP010219"/>
    <property type="match status" value="1"/>
</dbReference>
<dbReference type="InterPro" id="IPR016566">
    <property type="entry name" value="UCP010219"/>
</dbReference>
<evidence type="ECO:0000313" key="4">
    <source>
        <dbReference type="EMBL" id="CAB4605377.1"/>
    </source>
</evidence>
<evidence type="ECO:0000313" key="3">
    <source>
        <dbReference type="EMBL" id="CAB4533208.1"/>
    </source>
</evidence>
<evidence type="ECO:0000256" key="1">
    <source>
        <dbReference type="SAM" id="MobiDB-lite"/>
    </source>
</evidence>
<organism evidence="4">
    <name type="scientific">freshwater metagenome</name>
    <dbReference type="NCBI Taxonomy" id="449393"/>
    <lineage>
        <taxon>unclassified sequences</taxon>
        <taxon>metagenomes</taxon>
        <taxon>ecological metagenomes</taxon>
    </lineage>
</organism>
<feature type="transmembrane region" description="Helical" evidence="2">
    <location>
        <begin position="194"/>
        <end position="216"/>
    </location>
</feature>
<feature type="transmembrane region" description="Helical" evidence="2">
    <location>
        <begin position="123"/>
        <end position="148"/>
    </location>
</feature>
<dbReference type="AlphaFoldDB" id="A0A6J6GVP6"/>
<keyword evidence="2" id="KW-1133">Transmembrane helix</keyword>
<proteinExistence type="predicted"/>